<comment type="caution">
    <text evidence="4">The sequence shown here is derived from an EMBL/GenBank/DDBJ whole genome shotgun (WGS) entry which is preliminary data.</text>
</comment>
<sequence length="438" mass="48561">MLRIVQHNAPSERMSDRADYVTRFPKMLRAFGLALLLACSSVLAQAQDSAPAPTAQLAANAQNPGLRADWRQALEHMRKGAPRAALPILERLVTDFPAIARFRLELARALYLIEDDGRARYHFEYALSGDLSLGEIKAVQDYLSAMDTRKSWRGQARIAVVPQSNPWQRSGQPFVEIGGTLLLPLPQVERATGVELGLGMTWMPRLKQDLHARVHLVGTGQFFEEPDFTRGHLRGEFGFVWFGDHGRRLEMGITLQGAGGHDGVIMRGAGVQTVFQRRFGRRTQVTARASYDELRYARVSDYNGPRGAMSLGVQHILSPRLKISGALNLSHHHTQAEFHRRTDASVTLGTEISFGGGLITGLEANLGHISFGAANPLLPQFGAQRDWRAELSATMMHRNLSVYGFAPIVRVGVERSDSNIPMRSYDNLKVSFGATRNF</sequence>
<dbReference type="Proteomes" id="UP000050413">
    <property type="component" value="Unassembled WGS sequence"/>
</dbReference>
<name>A0A0N8K7I1_9RHOB</name>
<reference evidence="4 5" key="1">
    <citation type="submission" date="2015-09" db="EMBL/GenBank/DDBJ databases">
        <title>Identification and resolution of microdiversity through metagenomic sequencing of parallel consortia.</title>
        <authorList>
            <person name="Nelson W.C."/>
            <person name="Romine M.F."/>
            <person name="Lindemann S.R."/>
        </authorList>
    </citation>
    <scope>NUCLEOTIDE SEQUENCE [LARGE SCALE GENOMIC DNA]</scope>
    <source>
        <strain evidence="4">HL-91</strain>
    </source>
</reference>
<protein>
    <submittedName>
        <fullName evidence="4">DUF560 domain porin</fullName>
    </submittedName>
</protein>
<dbReference type="InterPro" id="IPR007655">
    <property type="entry name" value="Slam_C"/>
</dbReference>
<organism evidence="4 5">
    <name type="scientific">Roseibaca calidilacus</name>
    <dbReference type="NCBI Taxonomy" id="1666912"/>
    <lineage>
        <taxon>Bacteria</taxon>
        <taxon>Pseudomonadati</taxon>
        <taxon>Pseudomonadota</taxon>
        <taxon>Alphaproteobacteria</taxon>
        <taxon>Rhodobacterales</taxon>
        <taxon>Paracoccaceae</taxon>
        <taxon>Roseinatronobacter</taxon>
    </lineage>
</organism>
<evidence type="ECO:0000313" key="6">
    <source>
        <dbReference type="Proteomes" id="UP000182045"/>
    </source>
</evidence>
<dbReference type="Pfam" id="PF04575">
    <property type="entry name" value="SlipAM"/>
    <property type="match status" value="1"/>
</dbReference>
<evidence type="ECO:0000259" key="2">
    <source>
        <dbReference type="Pfam" id="PF04575"/>
    </source>
</evidence>
<dbReference type="AlphaFoldDB" id="A0A0N8K7I1"/>
<evidence type="ECO:0000313" key="3">
    <source>
        <dbReference type="EMBL" id="CUX82493.1"/>
    </source>
</evidence>
<keyword evidence="1" id="KW-0732">Signal</keyword>
<evidence type="ECO:0000313" key="4">
    <source>
        <dbReference type="EMBL" id="KPP91801.1"/>
    </source>
</evidence>
<feature type="signal peptide" evidence="1">
    <location>
        <begin position="1"/>
        <end position="46"/>
    </location>
</feature>
<accession>A0A0N8K7I1</accession>
<keyword evidence="6" id="KW-1185">Reference proteome</keyword>
<evidence type="ECO:0000313" key="5">
    <source>
        <dbReference type="Proteomes" id="UP000050413"/>
    </source>
</evidence>
<reference evidence="3 6" key="2">
    <citation type="submission" date="2016-01" db="EMBL/GenBank/DDBJ databases">
        <authorList>
            <person name="Varghese N."/>
        </authorList>
    </citation>
    <scope>NUCLEOTIDE SEQUENCE [LARGE SCALE GENOMIC DNA]</scope>
    <source>
        <strain evidence="3 6">HL-91</strain>
    </source>
</reference>
<dbReference type="Proteomes" id="UP000182045">
    <property type="component" value="Unassembled WGS sequence"/>
</dbReference>
<proteinExistence type="predicted"/>
<dbReference type="OrthoDB" id="7815280at2"/>
<evidence type="ECO:0000256" key="1">
    <source>
        <dbReference type="SAM" id="SignalP"/>
    </source>
</evidence>
<dbReference type="EMBL" id="LJSG01000013">
    <property type="protein sequence ID" value="KPP91801.1"/>
    <property type="molecule type" value="Genomic_DNA"/>
</dbReference>
<feature type="chain" id="PRO_5030012047" evidence="1">
    <location>
        <begin position="47"/>
        <end position="438"/>
    </location>
</feature>
<dbReference type="EMBL" id="FBYC01000004">
    <property type="protein sequence ID" value="CUX82493.1"/>
    <property type="molecule type" value="Genomic_DNA"/>
</dbReference>
<gene>
    <name evidence="3" type="ORF">Ga0058931_2409</name>
    <name evidence="4" type="ORF">HLUCCA05_01410</name>
</gene>
<feature type="domain" description="Surface lipoprotein assembly modifier C-terminal" evidence="2">
    <location>
        <begin position="267"/>
        <end position="438"/>
    </location>
</feature>